<dbReference type="RefSeq" id="WP_169585334.1">
    <property type="nucleotide sequence ID" value="NZ_VCQU01000002.1"/>
</dbReference>
<dbReference type="GO" id="GO:0033816">
    <property type="term" value="F:diaminobutyrate acetyltransferase activity"/>
    <property type="evidence" value="ECO:0007669"/>
    <property type="project" value="UniProtKB-EC"/>
</dbReference>
<dbReference type="UniPathway" id="UPA00067">
    <property type="reaction ID" value="UER00122"/>
</dbReference>
<evidence type="ECO:0000256" key="6">
    <source>
        <dbReference type="ARBA" id="ARBA00022679"/>
    </source>
</evidence>
<organism evidence="11 12">
    <name type="scientific">Antrihabitans stalactiti</name>
    <dbReference type="NCBI Taxonomy" id="2584121"/>
    <lineage>
        <taxon>Bacteria</taxon>
        <taxon>Bacillati</taxon>
        <taxon>Actinomycetota</taxon>
        <taxon>Actinomycetes</taxon>
        <taxon>Mycobacteriales</taxon>
        <taxon>Nocardiaceae</taxon>
        <taxon>Antrihabitans</taxon>
    </lineage>
</organism>
<reference evidence="11 12" key="2">
    <citation type="submission" date="2020-06" db="EMBL/GenBank/DDBJ databases">
        <title>Antribacter stalactiti gen. nov., sp. nov., a new member of the family Nacardiaceae isolated from a cave.</title>
        <authorList>
            <person name="Kim I.S."/>
        </authorList>
    </citation>
    <scope>NUCLEOTIDE SEQUENCE [LARGE SCALE GENOMIC DNA]</scope>
    <source>
        <strain evidence="11 12">YC2-7</strain>
    </source>
</reference>
<keyword evidence="6 9" id="KW-0808">Transferase</keyword>
<keyword evidence="12" id="KW-1185">Reference proteome</keyword>
<name>A0A848K740_9NOCA</name>
<dbReference type="InterPro" id="IPR012772">
    <property type="entry name" value="Ectoine_EctA"/>
</dbReference>
<comment type="caution">
    <text evidence="11">The sequence shown here is derived from an EMBL/GenBank/DDBJ whole genome shotgun (WGS) entry which is preliminary data.</text>
</comment>
<evidence type="ECO:0000256" key="3">
    <source>
        <dbReference type="ARBA" id="ARBA00010712"/>
    </source>
</evidence>
<evidence type="ECO:0000313" key="12">
    <source>
        <dbReference type="Proteomes" id="UP000535543"/>
    </source>
</evidence>
<evidence type="ECO:0000259" key="10">
    <source>
        <dbReference type="PROSITE" id="PS51186"/>
    </source>
</evidence>
<comment type="catalytic activity">
    <reaction evidence="8 9">
        <text>L-2,4-diaminobutanoate + acetyl-CoA = (2S)-4-acetamido-2-aminobutanoate + CoA + H(+)</text>
        <dbReference type="Rhea" id="RHEA:16901"/>
        <dbReference type="ChEBI" id="CHEBI:15378"/>
        <dbReference type="ChEBI" id="CHEBI:57287"/>
        <dbReference type="ChEBI" id="CHEBI:57288"/>
        <dbReference type="ChEBI" id="CHEBI:58761"/>
        <dbReference type="ChEBI" id="CHEBI:58929"/>
        <dbReference type="EC" id="2.3.1.178"/>
    </reaction>
</comment>
<dbReference type="PROSITE" id="PS51186">
    <property type="entry name" value="GNAT"/>
    <property type="match status" value="1"/>
</dbReference>
<dbReference type="Proteomes" id="UP000535543">
    <property type="component" value="Unassembled WGS sequence"/>
</dbReference>
<sequence length="181" mass="19880">MQSQTNDTHSAVPDAASLRSPQIADGVRLWQLAKDSQVLDVNSSYSYLLWCRDFSDTTIVAESAGDVVGFVSGFMRPQSPTTLFVWQVAVDRAQRGRGLGVAMLNRLLDTTAAHTLETTISPDNTASIAMFTALARRRDTSISKQTLFSADNFPDSHQPEDLYTVGPMDQLTKEHADNDNL</sequence>
<comment type="pathway">
    <text evidence="2 9">Amine and polyamine biosynthesis; ectoine biosynthesis; L-ectoine from L-aspartate 4-semialdehyde: step 2/3.</text>
</comment>
<dbReference type="EC" id="2.3.1.178" evidence="4 9"/>
<dbReference type="AlphaFoldDB" id="A0A848K740"/>
<dbReference type="CDD" id="cd04301">
    <property type="entry name" value="NAT_SF"/>
    <property type="match status" value="1"/>
</dbReference>
<dbReference type="InterPro" id="IPR016181">
    <property type="entry name" value="Acyl_CoA_acyltransferase"/>
</dbReference>
<comment type="function">
    <text evidence="1 9">Catalyzes the acetylation of L-2,4-diaminobutyrate (DABA) to gamma-N-acetyl-alpha,gamma-diaminobutyric acid (ADABA) with acetyl coenzyme A.</text>
</comment>
<dbReference type="InterPro" id="IPR000182">
    <property type="entry name" value="GNAT_dom"/>
</dbReference>
<evidence type="ECO:0000313" key="11">
    <source>
        <dbReference type="EMBL" id="NMN94583.1"/>
    </source>
</evidence>
<dbReference type="Pfam" id="PF00583">
    <property type="entry name" value="Acetyltransf_1"/>
    <property type="match status" value="1"/>
</dbReference>
<gene>
    <name evidence="9 11" type="primary">ectA</name>
    <name evidence="11" type="ORF">FGL95_05970</name>
</gene>
<dbReference type="NCBIfam" id="TIGR02406">
    <property type="entry name" value="ectoine_EctA"/>
    <property type="match status" value="1"/>
</dbReference>
<dbReference type="Gene3D" id="3.40.630.30">
    <property type="match status" value="1"/>
</dbReference>
<protein>
    <recommendedName>
        <fullName evidence="5 9">L-2,4-diaminobutyric acid acetyltransferase</fullName>
        <shortName evidence="9">DABA acetyltransferase</shortName>
        <ecNumber evidence="4 9">2.3.1.178</ecNumber>
    </recommendedName>
</protein>
<evidence type="ECO:0000256" key="7">
    <source>
        <dbReference type="ARBA" id="ARBA00023315"/>
    </source>
</evidence>
<dbReference type="GO" id="GO:0019491">
    <property type="term" value="P:ectoine biosynthetic process"/>
    <property type="evidence" value="ECO:0007669"/>
    <property type="project" value="UniProtKB-UniPathway"/>
</dbReference>
<dbReference type="SUPFAM" id="SSF55729">
    <property type="entry name" value="Acyl-CoA N-acyltransferases (Nat)"/>
    <property type="match status" value="1"/>
</dbReference>
<comment type="similarity">
    <text evidence="3 9">Belongs to the acetyltransferase family. EctA subfamily.</text>
</comment>
<evidence type="ECO:0000256" key="1">
    <source>
        <dbReference type="ARBA" id="ARBA00003741"/>
    </source>
</evidence>
<evidence type="ECO:0000256" key="8">
    <source>
        <dbReference type="ARBA" id="ARBA00048924"/>
    </source>
</evidence>
<proteinExistence type="inferred from homology"/>
<evidence type="ECO:0000256" key="2">
    <source>
        <dbReference type="ARBA" id="ARBA00004978"/>
    </source>
</evidence>
<dbReference type="EMBL" id="VCQU01000002">
    <property type="protein sequence ID" value="NMN94583.1"/>
    <property type="molecule type" value="Genomic_DNA"/>
</dbReference>
<keyword evidence="7 9" id="KW-0012">Acyltransferase</keyword>
<evidence type="ECO:0000256" key="9">
    <source>
        <dbReference type="RuleBase" id="RU365045"/>
    </source>
</evidence>
<feature type="domain" description="N-acetyltransferase" evidence="10">
    <location>
        <begin position="16"/>
        <end position="160"/>
    </location>
</feature>
<evidence type="ECO:0000256" key="5">
    <source>
        <dbReference type="ARBA" id="ARBA00017935"/>
    </source>
</evidence>
<accession>A0A848K740</accession>
<evidence type="ECO:0000256" key="4">
    <source>
        <dbReference type="ARBA" id="ARBA00012355"/>
    </source>
</evidence>
<reference evidence="11 12" key="1">
    <citation type="submission" date="2019-05" db="EMBL/GenBank/DDBJ databases">
        <authorList>
            <person name="Lee S.D."/>
        </authorList>
    </citation>
    <scope>NUCLEOTIDE SEQUENCE [LARGE SCALE GENOMIC DNA]</scope>
    <source>
        <strain evidence="11 12">YC2-7</strain>
    </source>
</reference>